<gene>
    <name evidence="1" type="ORF">NG799_16865</name>
</gene>
<dbReference type="EMBL" id="JAMXFF010000026">
    <property type="protein sequence ID" value="MCT7967985.1"/>
    <property type="molecule type" value="Genomic_DNA"/>
</dbReference>
<evidence type="ECO:0000313" key="2">
    <source>
        <dbReference type="Proteomes" id="UP001525890"/>
    </source>
</evidence>
<dbReference type="RefSeq" id="WP_368007535.1">
    <property type="nucleotide sequence ID" value="NZ_JAMXFF010000026.1"/>
</dbReference>
<accession>A0ABT2MTB0</accession>
<reference evidence="1 2" key="1">
    <citation type="journal article" date="2022" name="Front. Microbiol.">
        <title>High genomic differentiation and limited gene flow indicate recent cryptic speciation within the genus Laspinema (cyanobacteria).</title>
        <authorList>
            <person name="Stanojkovic A."/>
            <person name="Skoupy S."/>
            <person name="Skaloud P."/>
            <person name="Dvorak P."/>
        </authorList>
    </citation>
    <scope>NUCLEOTIDE SEQUENCE [LARGE SCALE GENOMIC DNA]</scope>
    <source>
        <strain evidence="1 2">D2a</strain>
    </source>
</reference>
<dbReference type="Proteomes" id="UP001525890">
    <property type="component" value="Unassembled WGS sequence"/>
</dbReference>
<sequence>MLILDQIQRIELEDVFMPVQGGIVNDVIINIKPANGVTNFANIVPVTNFAKSFLNNYPNPNEFYENISKNLTAAIFNNAEILGLAGKTDAVSVELIREPISVLPYPFVSQSLQNATGTTDQVTQLSLNNLVIPVQGGTIANATLSLDFVDNVGGFPNITPLADFTRSYLIAVPGLMRYSSNNEQTNCEYLVE</sequence>
<organism evidence="1 2">
    <name type="scientific">Laspinema palackyanum D2a</name>
    <dbReference type="NCBI Taxonomy" id="2953684"/>
    <lineage>
        <taxon>Bacteria</taxon>
        <taxon>Bacillati</taxon>
        <taxon>Cyanobacteriota</taxon>
        <taxon>Cyanophyceae</taxon>
        <taxon>Oscillatoriophycideae</taxon>
        <taxon>Oscillatoriales</taxon>
        <taxon>Laspinemataceae</taxon>
        <taxon>Laspinema</taxon>
        <taxon>Laspinema palackyanum</taxon>
    </lineage>
</organism>
<name>A0ABT2MTB0_9CYAN</name>
<comment type="caution">
    <text evidence="1">The sequence shown here is derived from an EMBL/GenBank/DDBJ whole genome shotgun (WGS) entry which is preliminary data.</text>
</comment>
<protein>
    <submittedName>
        <fullName evidence="1">Uncharacterized protein</fullName>
    </submittedName>
</protein>
<proteinExistence type="predicted"/>
<keyword evidence="2" id="KW-1185">Reference proteome</keyword>
<evidence type="ECO:0000313" key="1">
    <source>
        <dbReference type="EMBL" id="MCT7967985.1"/>
    </source>
</evidence>